<dbReference type="RefSeq" id="WP_255134099.1">
    <property type="nucleotide sequence ID" value="NZ_JANDBC010000001.1"/>
</dbReference>
<dbReference type="EMBL" id="JANDBC010000001">
    <property type="protein sequence ID" value="MCP9291290.1"/>
    <property type="molecule type" value="Genomic_DNA"/>
</dbReference>
<proteinExistence type="predicted"/>
<name>A0A9X2L2Z0_9BACT</name>
<dbReference type="PANTHER" id="PTHR42663:SF6">
    <property type="entry name" value="HYDROLASE C777.06C-RELATED"/>
    <property type="match status" value="1"/>
</dbReference>
<dbReference type="AlphaFoldDB" id="A0A9X2L2Z0"/>
<evidence type="ECO:0000313" key="3">
    <source>
        <dbReference type="Proteomes" id="UP001139125"/>
    </source>
</evidence>
<accession>A0A9X2L2Z0</accession>
<dbReference type="CDD" id="cd16279">
    <property type="entry name" value="metallo-hydrolase-like_MBL-fold"/>
    <property type="match status" value="1"/>
</dbReference>
<evidence type="ECO:0000313" key="2">
    <source>
        <dbReference type="EMBL" id="MCP9291290.1"/>
    </source>
</evidence>
<dbReference type="Pfam" id="PF12706">
    <property type="entry name" value="Lactamase_B_2"/>
    <property type="match status" value="1"/>
</dbReference>
<dbReference type="Gene3D" id="3.60.15.10">
    <property type="entry name" value="Ribonuclease Z/Hydroxyacylglutathione hydrolase-like"/>
    <property type="match status" value="1"/>
</dbReference>
<comment type="caution">
    <text evidence="2">The sequence shown here is derived from an EMBL/GenBank/DDBJ whole genome shotgun (WGS) entry which is preliminary data.</text>
</comment>
<keyword evidence="3" id="KW-1185">Reference proteome</keyword>
<reference evidence="2" key="1">
    <citation type="submission" date="2022-06" db="EMBL/GenBank/DDBJ databases">
        <title>Gracilimonas sp. CAU 1638 isolated from sea sediment.</title>
        <authorList>
            <person name="Kim W."/>
        </authorList>
    </citation>
    <scope>NUCLEOTIDE SEQUENCE</scope>
    <source>
        <strain evidence="2">CAU 1638</strain>
    </source>
</reference>
<dbReference type="SUPFAM" id="SSF56281">
    <property type="entry name" value="Metallo-hydrolase/oxidoreductase"/>
    <property type="match status" value="1"/>
</dbReference>
<dbReference type="Proteomes" id="UP001139125">
    <property type="component" value="Unassembled WGS sequence"/>
</dbReference>
<dbReference type="InterPro" id="IPR036866">
    <property type="entry name" value="RibonucZ/Hydroxyglut_hydro"/>
</dbReference>
<dbReference type="InterPro" id="IPR001279">
    <property type="entry name" value="Metallo-B-lactamas"/>
</dbReference>
<dbReference type="SMART" id="SM00849">
    <property type="entry name" value="Lactamase_B"/>
    <property type="match status" value="1"/>
</dbReference>
<evidence type="ECO:0000259" key="1">
    <source>
        <dbReference type="SMART" id="SM00849"/>
    </source>
</evidence>
<feature type="domain" description="Metallo-beta-lactamase" evidence="1">
    <location>
        <begin position="35"/>
        <end position="224"/>
    </location>
</feature>
<dbReference type="PANTHER" id="PTHR42663">
    <property type="entry name" value="HYDROLASE C777.06C-RELATED-RELATED"/>
    <property type="match status" value="1"/>
</dbReference>
<sequence>MKITFLGTGTSMGVPVAGGFRREELSHDPRNERTRCSVWIQVHGKSILIDAGPEFRIQSIRSRIKKIDHFLITHEHMDHVSGIDDLRVYSYINKAPIPAYTSGQCIESIHKRFDYMFGENKYPGSTSLDLNEVTSSFKLDEEIEVTPLPVQHGDLDILGFRVNDFSYLTDVKHIPDDTLELIKGSKVIALSALRWEPEHPTHLTIPEAVDVLENLDVPEAYLIHMNSYVDHQPTNKKLPDHIKLAYDQLSIKI</sequence>
<organism evidence="2 3">
    <name type="scientific">Gracilimonas sediminicola</name>
    <dbReference type="NCBI Taxonomy" id="2952158"/>
    <lineage>
        <taxon>Bacteria</taxon>
        <taxon>Pseudomonadati</taxon>
        <taxon>Balneolota</taxon>
        <taxon>Balneolia</taxon>
        <taxon>Balneolales</taxon>
        <taxon>Balneolaceae</taxon>
        <taxon>Gracilimonas</taxon>
    </lineage>
</organism>
<gene>
    <name evidence="2" type="ORF">NM125_06820</name>
</gene>
<protein>
    <submittedName>
        <fullName evidence="2">MBL fold metallo-hydrolase</fullName>
    </submittedName>
</protein>